<keyword evidence="3" id="KW-1185">Reference proteome</keyword>
<dbReference type="PANTHER" id="PTHR34671">
    <property type="entry name" value="EM-LIKE PROTEIN GEA1"/>
    <property type="match status" value="1"/>
</dbReference>
<dbReference type="Pfam" id="PF00477">
    <property type="entry name" value="LEA_5"/>
    <property type="match status" value="1"/>
</dbReference>
<organism evidence="2 3">
    <name type="scientific">Sphagnum troendelagicum</name>
    <dbReference type="NCBI Taxonomy" id="128251"/>
    <lineage>
        <taxon>Eukaryota</taxon>
        <taxon>Viridiplantae</taxon>
        <taxon>Streptophyta</taxon>
        <taxon>Embryophyta</taxon>
        <taxon>Bryophyta</taxon>
        <taxon>Sphagnophytina</taxon>
        <taxon>Sphagnopsida</taxon>
        <taxon>Sphagnales</taxon>
        <taxon>Sphagnaceae</taxon>
        <taxon>Sphagnum</taxon>
    </lineage>
</organism>
<dbReference type="Proteomes" id="UP001497512">
    <property type="component" value="Chromosome 13"/>
</dbReference>
<gene>
    <name evidence="2" type="ORF">CSSPTR1EN2_LOCUS5959</name>
</gene>
<evidence type="ECO:0000313" key="3">
    <source>
        <dbReference type="Proteomes" id="UP001497512"/>
    </source>
</evidence>
<dbReference type="InterPro" id="IPR000389">
    <property type="entry name" value="Small_hydrophilic_seed_prot"/>
</dbReference>
<sequence>MAEPNKEKIKEILASNLDPAEKLRLIVEEQRLVDKENVREAVAMLTPEEREELDRRARDGEVVVLGGTGGKSLEAQIHLAEGRSKGGKHRASQLGREGYQEMGKKGGLSSTGSESPEE</sequence>
<accession>A0ABP0TPE0</accession>
<proteinExistence type="predicted"/>
<dbReference type="InterPro" id="IPR038956">
    <property type="entry name" value="LEA_5"/>
</dbReference>
<evidence type="ECO:0000256" key="1">
    <source>
        <dbReference type="SAM" id="MobiDB-lite"/>
    </source>
</evidence>
<evidence type="ECO:0000313" key="2">
    <source>
        <dbReference type="EMBL" id="CAK9201542.1"/>
    </source>
</evidence>
<dbReference type="PANTHER" id="PTHR34671:SF19">
    <property type="entry name" value="EMBRYONIC ABUNDANT PROTEIN 1"/>
    <property type="match status" value="1"/>
</dbReference>
<reference evidence="2" key="1">
    <citation type="submission" date="2024-02" db="EMBL/GenBank/DDBJ databases">
        <authorList>
            <consortium name="ELIXIR-Norway"/>
            <consortium name="Elixir Norway"/>
        </authorList>
    </citation>
    <scope>NUCLEOTIDE SEQUENCE</scope>
</reference>
<feature type="region of interest" description="Disordered" evidence="1">
    <location>
        <begin position="80"/>
        <end position="118"/>
    </location>
</feature>
<dbReference type="EMBL" id="OZ019905">
    <property type="protein sequence ID" value="CAK9201542.1"/>
    <property type="molecule type" value="Genomic_DNA"/>
</dbReference>
<protein>
    <submittedName>
        <fullName evidence="2">Uncharacterized protein</fullName>
    </submittedName>
</protein>
<name>A0ABP0TPE0_9BRYO</name>
<feature type="compositionally biased region" description="Polar residues" evidence="1">
    <location>
        <begin position="108"/>
        <end position="118"/>
    </location>
</feature>